<feature type="transmembrane region" description="Helical" evidence="11">
    <location>
        <begin position="7"/>
        <end position="27"/>
    </location>
</feature>
<evidence type="ECO:0000256" key="8">
    <source>
        <dbReference type="ARBA" id="ARBA00023186"/>
    </source>
</evidence>
<evidence type="ECO:0000256" key="11">
    <source>
        <dbReference type="SAM" id="Phobius"/>
    </source>
</evidence>
<organism evidence="12 13">
    <name type="scientific">Weissella soli</name>
    <dbReference type="NCBI Taxonomy" id="155866"/>
    <lineage>
        <taxon>Bacteria</taxon>
        <taxon>Bacillati</taxon>
        <taxon>Bacillota</taxon>
        <taxon>Bacilli</taxon>
        <taxon>Lactobacillales</taxon>
        <taxon>Lactobacillaceae</taxon>
        <taxon>Weissella</taxon>
    </lineage>
</organism>
<evidence type="ECO:0000256" key="3">
    <source>
        <dbReference type="ARBA" id="ARBA00022475"/>
    </source>
</evidence>
<dbReference type="GeneID" id="94546104"/>
<dbReference type="GO" id="GO:0015031">
    <property type="term" value="P:protein transport"/>
    <property type="evidence" value="ECO:0007669"/>
    <property type="project" value="UniProtKB-KW"/>
</dbReference>
<keyword evidence="3" id="KW-1003">Cell membrane</keyword>
<dbReference type="PANTHER" id="PTHR12428">
    <property type="entry name" value="OXA1"/>
    <property type="match status" value="1"/>
</dbReference>
<comment type="caution">
    <text evidence="12">The sequence shown here is derived from an EMBL/GenBank/DDBJ whole genome shotgun (WGS) entry which is preliminary data.</text>
</comment>
<evidence type="ECO:0000313" key="13">
    <source>
        <dbReference type="Proteomes" id="UP000254912"/>
    </source>
</evidence>
<evidence type="ECO:0000313" key="12">
    <source>
        <dbReference type="EMBL" id="RDL12107.1"/>
    </source>
</evidence>
<evidence type="ECO:0000256" key="2">
    <source>
        <dbReference type="ARBA" id="ARBA00022448"/>
    </source>
</evidence>
<keyword evidence="4 9" id="KW-0812">Transmembrane</keyword>
<keyword evidence="8" id="KW-0143">Chaperone</keyword>
<keyword evidence="7 11" id="KW-0472">Membrane</keyword>
<evidence type="ECO:0000256" key="4">
    <source>
        <dbReference type="ARBA" id="ARBA00022692"/>
    </source>
</evidence>
<keyword evidence="2" id="KW-0813">Transport</keyword>
<evidence type="ECO:0000256" key="7">
    <source>
        <dbReference type="ARBA" id="ARBA00023136"/>
    </source>
</evidence>
<reference evidence="12 13" key="1">
    <citation type="submission" date="2018-07" db="EMBL/GenBank/DDBJ databases">
        <title>Genomic Encyclopedia of Type Strains, Phase III (KMG-III): the genomes of soil and plant-associated and newly described type strains.</title>
        <authorList>
            <person name="Whitman W."/>
        </authorList>
    </citation>
    <scope>NUCLEOTIDE SEQUENCE [LARGE SCALE GENOMIC DNA]</scope>
    <source>
        <strain evidence="12 13">CECT 7031</strain>
    </source>
</reference>
<keyword evidence="13" id="KW-1185">Reference proteome</keyword>
<dbReference type="AlphaFoldDB" id="A0A288Q6D4"/>
<proteinExistence type="inferred from homology"/>
<evidence type="ECO:0000256" key="6">
    <source>
        <dbReference type="ARBA" id="ARBA00022989"/>
    </source>
</evidence>
<dbReference type="InterPro" id="IPR047196">
    <property type="entry name" value="YidC_ALB_C"/>
</dbReference>
<dbReference type="Proteomes" id="UP000254912">
    <property type="component" value="Unassembled WGS sequence"/>
</dbReference>
<comment type="subcellular location">
    <subcellularLocation>
        <location evidence="1">Cell membrane</location>
        <topology evidence="1">Multi-pass membrane protein</topology>
    </subcellularLocation>
    <subcellularLocation>
        <location evidence="9">Membrane</location>
        <topology evidence="9">Multi-pass membrane protein</topology>
    </subcellularLocation>
</comment>
<dbReference type="CDD" id="cd20070">
    <property type="entry name" value="5TM_YidC_Alb3"/>
    <property type="match status" value="1"/>
</dbReference>
<feature type="region of interest" description="Disordered" evidence="10">
    <location>
        <begin position="290"/>
        <end position="332"/>
    </location>
</feature>
<sequence>MKIKGLTPILLIVLVVLFFTGNIYFLARPLANFMNISGQYLGGANSVGWSIIILTIVVRVLMLPMMLHQSRDMTIQQEKMRLLQPQMRKVQEATKNAQTQEEKMLASQAMMTIYRENNVSMLGGMNFATLIIQWPIFSGLYGAINPHVIHNWKSMAWASTQMAEIKHAAFFGIPLTKASLILAIATALAYAAQSYLSSLGVPEDQRKQMRQMMYIMPIMMFFMTYVTNAGVGLYFFVGALVMIVQTLIINAWRPHLRKHVESTFTVKDVVDDALAGKIEQPAPTGTFAKMMQQAQEQQAQQDQTTGRKDVTDSAKQSDNPNHPRNAGKQHHK</sequence>
<accession>A0A288Q6D4</accession>
<dbReference type="RefSeq" id="WP_070230159.1">
    <property type="nucleotide sequence ID" value="NZ_BJYO01000002.1"/>
</dbReference>
<dbReference type="GO" id="GO:0005886">
    <property type="term" value="C:plasma membrane"/>
    <property type="evidence" value="ECO:0007669"/>
    <property type="project" value="UniProtKB-SubCell"/>
</dbReference>
<gene>
    <name evidence="12" type="ORF">DFP99_0536</name>
</gene>
<evidence type="ECO:0000256" key="1">
    <source>
        <dbReference type="ARBA" id="ARBA00004651"/>
    </source>
</evidence>
<dbReference type="InterPro" id="IPR028055">
    <property type="entry name" value="YidC/Oxa/ALB_C"/>
</dbReference>
<evidence type="ECO:0000256" key="9">
    <source>
        <dbReference type="RuleBase" id="RU003945"/>
    </source>
</evidence>
<dbReference type="EMBL" id="QRAS01000001">
    <property type="protein sequence ID" value="RDL12107.1"/>
    <property type="molecule type" value="Genomic_DNA"/>
</dbReference>
<feature type="compositionally biased region" description="Low complexity" evidence="10">
    <location>
        <begin position="292"/>
        <end position="303"/>
    </location>
</feature>
<dbReference type="GO" id="GO:0032977">
    <property type="term" value="F:membrane insertase activity"/>
    <property type="evidence" value="ECO:0007669"/>
    <property type="project" value="InterPro"/>
</dbReference>
<feature type="compositionally biased region" description="Polar residues" evidence="10">
    <location>
        <begin position="313"/>
        <end position="322"/>
    </location>
</feature>
<evidence type="ECO:0000256" key="5">
    <source>
        <dbReference type="ARBA" id="ARBA00022927"/>
    </source>
</evidence>
<comment type="similarity">
    <text evidence="9">Belongs to the OXA1/ALB3/YidC family.</text>
</comment>
<name>A0A288Q6D4_9LACO</name>
<feature type="transmembrane region" description="Helical" evidence="11">
    <location>
        <begin position="168"/>
        <end position="191"/>
    </location>
</feature>
<keyword evidence="6 11" id="KW-1133">Transmembrane helix</keyword>
<evidence type="ECO:0000256" key="10">
    <source>
        <dbReference type="SAM" id="MobiDB-lite"/>
    </source>
</evidence>
<dbReference type="PANTHER" id="PTHR12428:SF65">
    <property type="entry name" value="CYTOCHROME C OXIDASE ASSEMBLY PROTEIN COX18, MITOCHONDRIAL"/>
    <property type="match status" value="1"/>
</dbReference>
<feature type="transmembrane region" description="Helical" evidence="11">
    <location>
        <begin position="119"/>
        <end position="144"/>
    </location>
</feature>
<dbReference type="Pfam" id="PF02096">
    <property type="entry name" value="60KD_IMP"/>
    <property type="match status" value="1"/>
</dbReference>
<dbReference type="NCBIfam" id="TIGR03592">
    <property type="entry name" value="yidC_oxa1_cterm"/>
    <property type="match status" value="1"/>
</dbReference>
<feature type="transmembrane region" description="Helical" evidence="11">
    <location>
        <begin position="47"/>
        <end position="67"/>
    </location>
</feature>
<dbReference type="KEGG" id="wso:WSWS_00907"/>
<dbReference type="InterPro" id="IPR001708">
    <property type="entry name" value="YidC/ALB3/OXA1/COX18"/>
</dbReference>
<dbReference type="GO" id="GO:0051205">
    <property type="term" value="P:protein insertion into membrane"/>
    <property type="evidence" value="ECO:0007669"/>
    <property type="project" value="TreeGrafter"/>
</dbReference>
<protein>
    <submittedName>
        <fullName evidence="12">YidC/Oxa1 family membrane protein insertase</fullName>
    </submittedName>
</protein>
<keyword evidence="5" id="KW-0653">Protein transport</keyword>